<dbReference type="eggNOG" id="ENOG5030J9S">
    <property type="taxonomic scope" value="Bacteria"/>
</dbReference>
<gene>
    <name evidence="1" type="ordered locus">Nhal_1741</name>
</gene>
<organism evidence="1 2">
    <name type="scientific">Nitrosococcus halophilus (strain Nc4)</name>
    <dbReference type="NCBI Taxonomy" id="472759"/>
    <lineage>
        <taxon>Bacteria</taxon>
        <taxon>Pseudomonadati</taxon>
        <taxon>Pseudomonadota</taxon>
        <taxon>Gammaproteobacteria</taxon>
        <taxon>Chromatiales</taxon>
        <taxon>Chromatiaceae</taxon>
        <taxon>Nitrosococcus</taxon>
    </lineage>
</organism>
<dbReference type="STRING" id="472759.Nhal_1741"/>
<dbReference type="OrthoDB" id="9803723at2"/>
<proteinExistence type="predicted"/>
<dbReference type="InterPro" id="IPR036782">
    <property type="entry name" value="NE0471-like_N"/>
</dbReference>
<evidence type="ECO:0000313" key="2">
    <source>
        <dbReference type="Proteomes" id="UP000001844"/>
    </source>
</evidence>
<dbReference type="InterPro" id="IPR018841">
    <property type="entry name" value="DUF2442"/>
</dbReference>
<dbReference type="RefSeq" id="WP_013032751.1">
    <property type="nucleotide sequence ID" value="NC_013960.1"/>
</dbReference>
<accession>D5C2K6</accession>
<dbReference type="Gene3D" id="3.30.2020.10">
    <property type="entry name" value="NE0471-like N-terminal domain"/>
    <property type="match status" value="1"/>
</dbReference>
<dbReference type="SUPFAM" id="SSF143880">
    <property type="entry name" value="NE0471 N-terminal domain-like"/>
    <property type="match status" value="1"/>
</dbReference>
<dbReference type="KEGG" id="nhl:Nhal_1741"/>
<keyword evidence="2" id="KW-1185">Reference proteome</keyword>
<sequence>MRVPATAKENRSAGLTPNVPWRVIQVTPLSGYCLRVRFVDGTEGEVDMTGLVNRVQAGVFEKLRDRALFAQVTVSLGAVTWPGDIDLAPDAMYDEIRKNGKWVL</sequence>
<dbReference type="Proteomes" id="UP000001844">
    <property type="component" value="Chromosome"/>
</dbReference>
<dbReference type="HOGENOM" id="CLU_153045_1_0_6"/>
<dbReference type="Pfam" id="PF10387">
    <property type="entry name" value="DUF2442"/>
    <property type="match status" value="1"/>
</dbReference>
<evidence type="ECO:0000313" key="1">
    <source>
        <dbReference type="EMBL" id="ADE14865.1"/>
    </source>
</evidence>
<dbReference type="AlphaFoldDB" id="D5C2K6"/>
<dbReference type="EMBL" id="CP001798">
    <property type="protein sequence ID" value="ADE14865.1"/>
    <property type="molecule type" value="Genomic_DNA"/>
</dbReference>
<protein>
    <recommendedName>
        <fullName evidence="3">DUF2442 domain-containing protein</fullName>
    </recommendedName>
</protein>
<evidence type="ECO:0008006" key="3">
    <source>
        <dbReference type="Google" id="ProtNLM"/>
    </source>
</evidence>
<reference evidence="2" key="1">
    <citation type="submission" date="2010-04" db="EMBL/GenBank/DDBJ databases">
        <title>Complete genome sequence of Nitrosococcus halophilus Nc4, a salt-adapted, aerobic obligate ammonia-oxidizing sulfur purple bacterium.</title>
        <authorList>
            <consortium name="US DOE Joint Genome Institute"/>
            <person name="Campbell M.A."/>
            <person name="Malfatti S.A."/>
            <person name="Chain P.S.G."/>
            <person name="Heidelberg J.F."/>
            <person name="Ward B.B."/>
            <person name="Klotz M.G."/>
        </authorList>
    </citation>
    <scope>NUCLEOTIDE SEQUENCE [LARGE SCALE GENOMIC DNA]</scope>
    <source>
        <strain evidence="2">Nc4</strain>
    </source>
</reference>
<name>D5C2K6_NITHN</name>